<dbReference type="Gene3D" id="3.40.50.1240">
    <property type="entry name" value="Phosphoglycerate mutase-like"/>
    <property type="match status" value="1"/>
</dbReference>
<reference evidence="3 4" key="1">
    <citation type="journal article" date="2015" name="Genome Announc.">
        <title>Draft Genome Sequence of Clostridium tyrobutyricum Strain DIVETGP, Isolated from Cow's Milk for Grana Padano Production.</title>
        <authorList>
            <person name="Soggiu A."/>
            <person name="Piras C."/>
            <person name="Gaiarsa S."/>
            <person name="Sassera D."/>
            <person name="Roncada P."/>
            <person name="Bendixen E."/>
            <person name="Brasca M."/>
            <person name="Bonizzi L."/>
        </authorList>
    </citation>
    <scope>NUCLEOTIDE SEQUENCE [LARGE SCALE GENOMIC DNA]</scope>
    <source>
        <strain evidence="3 4">DIVETGP</strain>
    </source>
</reference>
<keyword evidence="4" id="KW-1185">Reference proteome</keyword>
<feature type="binding site" evidence="2">
    <location>
        <begin position="82"/>
        <end position="85"/>
    </location>
    <ligand>
        <name>substrate</name>
    </ligand>
</feature>
<evidence type="ECO:0000313" key="3">
    <source>
        <dbReference type="EMBL" id="CDL90385.1"/>
    </source>
</evidence>
<comment type="caution">
    <text evidence="3">The sequence shown here is derived from an EMBL/GenBank/DDBJ whole genome shotgun (WGS) entry which is preliminary data.</text>
</comment>
<dbReference type="InterPro" id="IPR001345">
    <property type="entry name" value="PG/BPGM_mutase_AS"/>
</dbReference>
<dbReference type="GO" id="GO:0005737">
    <property type="term" value="C:cytoplasm"/>
    <property type="evidence" value="ECO:0007669"/>
    <property type="project" value="TreeGrafter"/>
</dbReference>
<evidence type="ECO:0000313" key="4">
    <source>
        <dbReference type="Proteomes" id="UP000019482"/>
    </source>
</evidence>
<proteinExistence type="predicted"/>
<dbReference type="PROSITE" id="PS00175">
    <property type="entry name" value="PG_MUTASE"/>
    <property type="match status" value="1"/>
</dbReference>
<dbReference type="InterPro" id="IPR050275">
    <property type="entry name" value="PGM_Phosphatase"/>
</dbReference>
<gene>
    <name evidence="3" type="ORF">CTDIVETGP_0455</name>
</gene>
<dbReference type="RefSeq" id="WP_017895550.1">
    <property type="nucleotide sequence ID" value="NZ_CBXI010000006.1"/>
</dbReference>
<protein>
    <submittedName>
        <fullName evidence="3">Possible phosphoglycerate mutase</fullName>
    </submittedName>
</protein>
<feature type="active site" description="Proton donor/acceptor" evidence="1">
    <location>
        <position position="82"/>
    </location>
</feature>
<dbReference type="PANTHER" id="PTHR48100">
    <property type="entry name" value="BROAD-SPECIFICITY PHOSPHATASE YOR283W-RELATED"/>
    <property type="match status" value="1"/>
</dbReference>
<dbReference type="GeneID" id="29418736"/>
<dbReference type="Pfam" id="PF00300">
    <property type="entry name" value="His_Phos_1"/>
    <property type="match status" value="1"/>
</dbReference>
<dbReference type="EMBL" id="CBXI010000006">
    <property type="protein sequence ID" value="CDL90385.1"/>
    <property type="molecule type" value="Genomic_DNA"/>
</dbReference>
<dbReference type="SUPFAM" id="SSF53254">
    <property type="entry name" value="Phosphoglycerate mutase-like"/>
    <property type="match status" value="1"/>
</dbReference>
<accession>W6N3D4</accession>
<sequence>METELLLIRHGETKWNKLGKFQGCSDIELASKGVEQAEYLGKKLNGDFDYIYSSPLKRAKKTASIIANGTGKKPLIVNDLHEINYGKWEGLTTKEILRNYKEEYKAWRTDDIEGPLCGGELSLKNACFRAKNAILSIVKEHRGKKIAMVAHGGIIKAGLTGLFDWKLTMYHKIILLNTSVSKILFDDNLNPVILTINDTSHLLK</sequence>
<dbReference type="AlphaFoldDB" id="W6N3D4"/>
<dbReference type="CDD" id="cd07067">
    <property type="entry name" value="HP_PGM_like"/>
    <property type="match status" value="1"/>
</dbReference>
<feature type="binding site" evidence="2">
    <location>
        <position position="58"/>
    </location>
    <ligand>
        <name>substrate</name>
    </ligand>
</feature>
<feature type="binding site" evidence="2">
    <location>
        <begin position="9"/>
        <end position="16"/>
    </location>
    <ligand>
        <name>substrate</name>
    </ligand>
</feature>
<dbReference type="OrthoDB" id="9781415at2"/>
<organism evidence="3 4">
    <name type="scientific">Clostridium tyrobutyricum DIVETGP</name>
    <dbReference type="NCBI Taxonomy" id="1408889"/>
    <lineage>
        <taxon>Bacteria</taxon>
        <taxon>Bacillati</taxon>
        <taxon>Bacillota</taxon>
        <taxon>Clostridia</taxon>
        <taxon>Eubacteriales</taxon>
        <taxon>Clostridiaceae</taxon>
        <taxon>Clostridium</taxon>
    </lineage>
</organism>
<evidence type="ECO:0000256" key="2">
    <source>
        <dbReference type="PIRSR" id="PIRSR613078-2"/>
    </source>
</evidence>
<dbReference type="InterPro" id="IPR029033">
    <property type="entry name" value="His_PPase_superfam"/>
</dbReference>
<name>W6N3D4_CLOTY</name>
<dbReference type="GO" id="GO:0016791">
    <property type="term" value="F:phosphatase activity"/>
    <property type="evidence" value="ECO:0007669"/>
    <property type="project" value="TreeGrafter"/>
</dbReference>
<feature type="active site" description="Tele-phosphohistidine intermediate" evidence="1">
    <location>
        <position position="10"/>
    </location>
</feature>
<dbReference type="PANTHER" id="PTHR48100:SF59">
    <property type="entry name" value="ADENOSYLCOBALAMIN_ALPHA-RIBAZOLE PHOSPHATASE"/>
    <property type="match status" value="1"/>
</dbReference>
<dbReference type="InterPro" id="IPR013078">
    <property type="entry name" value="His_Pase_superF_clade-1"/>
</dbReference>
<dbReference type="SMART" id="SM00855">
    <property type="entry name" value="PGAM"/>
    <property type="match status" value="1"/>
</dbReference>
<evidence type="ECO:0000256" key="1">
    <source>
        <dbReference type="PIRSR" id="PIRSR613078-1"/>
    </source>
</evidence>
<dbReference type="Proteomes" id="UP000019482">
    <property type="component" value="Unassembled WGS sequence"/>
</dbReference>